<dbReference type="InterPro" id="IPR009072">
    <property type="entry name" value="Histone-fold"/>
</dbReference>
<dbReference type="InterPro" id="IPR006565">
    <property type="entry name" value="BTP"/>
</dbReference>
<evidence type="ECO:0000313" key="7">
    <source>
        <dbReference type="EMBL" id="ORX60925.1"/>
    </source>
</evidence>
<reference evidence="7 8" key="1">
    <citation type="submission" date="2016-08" db="EMBL/GenBank/DDBJ databases">
        <title>Genomes of anaerobic fungi encode conserved fungal cellulosomes for biomass hydrolysis.</title>
        <authorList>
            <consortium name="DOE Joint Genome Institute"/>
            <person name="Haitjema C.H."/>
            <person name="Gilmore S.P."/>
            <person name="Henske J.K."/>
            <person name="Solomon K.V."/>
            <person name="De Groot R."/>
            <person name="Kuo A."/>
            <person name="Mondo S.J."/>
            <person name="Salamov A.A."/>
            <person name="Labutti K."/>
            <person name="Zhao Z."/>
            <person name="Chiniquy J."/>
            <person name="Barry K."/>
            <person name="Brewer H.M."/>
            <person name="Purvine S.O."/>
            <person name="Wright A.T."/>
            <person name="Boxma B."/>
            <person name="Van Alen T."/>
            <person name="Hackstein J.H."/>
            <person name="Baker S.E."/>
            <person name="Grigoriev I.V."/>
            <person name="O'Malley M.A."/>
        </authorList>
    </citation>
    <scope>NUCLEOTIDE SEQUENCE [LARGE SCALE GENOMIC DNA]</scope>
    <source>
        <strain evidence="8">finn</strain>
    </source>
</reference>
<evidence type="ECO:0000256" key="2">
    <source>
        <dbReference type="ARBA" id="ARBA00023015"/>
    </source>
</evidence>
<evidence type="ECO:0000256" key="5">
    <source>
        <dbReference type="SAM" id="MobiDB-lite"/>
    </source>
</evidence>
<dbReference type="AlphaFoldDB" id="A0A1Y1VND4"/>
<proteinExistence type="predicted"/>
<feature type="region of interest" description="Disordered" evidence="5">
    <location>
        <begin position="148"/>
        <end position="184"/>
    </location>
</feature>
<name>A0A1Y1VND4_9FUNG</name>
<comment type="subcellular location">
    <subcellularLocation>
        <location evidence="1">Nucleus</location>
    </subcellularLocation>
</comment>
<dbReference type="Gene3D" id="1.10.20.10">
    <property type="entry name" value="Histone, subunit A"/>
    <property type="match status" value="1"/>
</dbReference>
<evidence type="ECO:0000256" key="3">
    <source>
        <dbReference type="ARBA" id="ARBA00023163"/>
    </source>
</evidence>
<keyword evidence="4" id="KW-0539">Nucleus</keyword>
<organism evidence="7 8">
    <name type="scientific">Piromyces finnis</name>
    <dbReference type="NCBI Taxonomy" id="1754191"/>
    <lineage>
        <taxon>Eukaryota</taxon>
        <taxon>Fungi</taxon>
        <taxon>Fungi incertae sedis</taxon>
        <taxon>Chytridiomycota</taxon>
        <taxon>Chytridiomycota incertae sedis</taxon>
        <taxon>Neocallimastigomycetes</taxon>
        <taxon>Neocallimastigales</taxon>
        <taxon>Neocallimastigaceae</taxon>
        <taxon>Piromyces</taxon>
    </lineage>
</organism>
<feature type="compositionally biased region" description="Basic and acidic residues" evidence="5">
    <location>
        <begin position="153"/>
        <end position="172"/>
    </location>
</feature>
<keyword evidence="2" id="KW-0805">Transcription regulation</keyword>
<dbReference type="SMART" id="SM00576">
    <property type="entry name" value="BTP"/>
    <property type="match status" value="1"/>
</dbReference>
<comment type="caution">
    <text evidence="7">The sequence shown here is derived from an EMBL/GenBank/DDBJ whole genome shotgun (WGS) entry which is preliminary data.</text>
</comment>
<evidence type="ECO:0000256" key="4">
    <source>
        <dbReference type="ARBA" id="ARBA00023242"/>
    </source>
</evidence>
<feature type="domain" description="Bromodomain associated" evidence="6">
    <location>
        <begin position="2"/>
        <end position="78"/>
    </location>
</feature>
<dbReference type="Pfam" id="PF07524">
    <property type="entry name" value="Bromo_TP"/>
    <property type="match status" value="1"/>
</dbReference>
<keyword evidence="8" id="KW-1185">Reference proteome</keyword>
<reference evidence="7 8" key="2">
    <citation type="submission" date="2016-08" db="EMBL/GenBank/DDBJ databases">
        <title>Pervasive Adenine N6-methylation of Active Genes in Fungi.</title>
        <authorList>
            <consortium name="DOE Joint Genome Institute"/>
            <person name="Mondo S.J."/>
            <person name="Dannebaum R.O."/>
            <person name="Kuo R.C."/>
            <person name="Labutti K."/>
            <person name="Haridas S."/>
            <person name="Kuo A."/>
            <person name="Salamov A."/>
            <person name="Ahrendt S.R."/>
            <person name="Lipzen A."/>
            <person name="Sullivan W."/>
            <person name="Andreopoulos W.B."/>
            <person name="Clum A."/>
            <person name="Lindquist E."/>
            <person name="Daum C."/>
            <person name="Ramamoorthy G.K."/>
            <person name="Gryganskyi A."/>
            <person name="Culley D."/>
            <person name="Magnuson J.K."/>
            <person name="James T.Y."/>
            <person name="O'Malley M.A."/>
            <person name="Stajich J.E."/>
            <person name="Spatafora J.W."/>
            <person name="Visel A."/>
            <person name="Grigoriev I.V."/>
        </authorList>
    </citation>
    <scope>NUCLEOTIDE SEQUENCE [LARGE SCALE GENOMIC DNA]</scope>
    <source>
        <strain evidence="8">finn</strain>
    </source>
</reference>
<evidence type="ECO:0000259" key="6">
    <source>
        <dbReference type="SMART" id="SM00576"/>
    </source>
</evidence>
<dbReference type="GO" id="GO:0046982">
    <property type="term" value="F:protein heterodimerization activity"/>
    <property type="evidence" value="ECO:0007669"/>
    <property type="project" value="InterPro"/>
</dbReference>
<dbReference type="OrthoDB" id="436852at2759"/>
<evidence type="ECO:0000313" key="8">
    <source>
        <dbReference type="Proteomes" id="UP000193719"/>
    </source>
</evidence>
<keyword evidence="3" id="KW-0804">Transcription</keyword>
<dbReference type="GO" id="GO:0005634">
    <property type="term" value="C:nucleus"/>
    <property type="evidence" value="ECO:0007669"/>
    <property type="project" value="UniProtKB-SubCell"/>
</dbReference>
<protein>
    <recommendedName>
        <fullName evidence="6">Bromodomain associated domain-containing protein</fullName>
    </recommendedName>
</protein>
<sequence>MDKYLEEIAFRYISFIVNSVGFERANKSTCEVLEKIYCQYLEKLGRELKRCSEHHGTSEASIEDLVYYFEDAGIKCRDLELLLQEGIQVRNKKNKSKLLVQIKNNKENLSLMLSQLENNGAPINYDDILEKPIEIKQTMNITDIEMEEAQNETSKKLSMVKDIDKENEKLNNHNDSSLNKIVEE</sequence>
<dbReference type="Proteomes" id="UP000193719">
    <property type="component" value="Unassembled WGS sequence"/>
</dbReference>
<evidence type="ECO:0000256" key="1">
    <source>
        <dbReference type="ARBA" id="ARBA00004123"/>
    </source>
</evidence>
<feature type="compositionally biased region" description="Polar residues" evidence="5">
    <location>
        <begin position="173"/>
        <end position="184"/>
    </location>
</feature>
<accession>A0A1Y1VND4</accession>
<dbReference type="EMBL" id="MCFH01000001">
    <property type="protein sequence ID" value="ORX60925.1"/>
    <property type="molecule type" value="Genomic_DNA"/>
</dbReference>
<gene>
    <name evidence="7" type="ORF">BCR36DRAFT_407923</name>
</gene>
<dbReference type="CDD" id="cd00076">
    <property type="entry name" value="HFD_SF"/>
    <property type="match status" value="1"/>
</dbReference>